<dbReference type="InterPro" id="IPR003439">
    <property type="entry name" value="ABC_transporter-like_ATP-bd"/>
</dbReference>
<evidence type="ECO:0000256" key="6">
    <source>
        <dbReference type="ARBA" id="ARBA00023136"/>
    </source>
</evidence>
<evidence type="ECO:0000313" key="10">
    <source>
        <dbReference type="EMBL" id="MBC5639676.1"/>
    </source>
</evidence>
<sequence length="571" mass="65098">MLKSFIKFYKPYKKLFFLDLLVATIASVCELIYPMLTRTLINETIPNRNIRTIGVFAVVLIILYLIKAACAYFMQYWGHVVGVRMQADMRKELFNHLERLPNKYFDNTKTGEIMSRMINDLMEISELAHHGPENIFISAIMFIGSFIILAGINIKLTLIIFTVLPVIVIFTLYQRKKMKKAFMQTRIETAEVNSTLENSIAGIRTSKAFLGQKYEEEKFEKGNVRFKEAREKAYKVMAEYSSGVNFGLDLLDYVVLIIGGLFTYYDLINLGDFLAYVLYIKLFKQPIKTIVDFMEQYQNGMTGFKRYLTIMEEEEEKEGNENLREVKGKITFDNIHFSYEDNKVLNGLSLNIEAGKMLALVGPSGGGKSTLCNLIPRFYDVDGGDILIDNKSIYDLSLESLRSNIGIVQQEVFLFTGTIKENIKYGKQDATDDEIIEAAKRANIHKFIISLPDGYDTFIGERGVKLSGGQKQRLSIARVFLKNPPILILDEATSALDNVTEFLIQKSLEELCKGRTTIVVAHRLSTIKNANEIIVLTDKGIEERGNHEELLRKDGIYAELNKYAEKHKSIS</sequence>
<dbReference type="Pfam" id="PF00664">
    <property type="entry name" value="ABC_membrane"/>
    <property type="match status" value="1"/>
</dbReference>
<dbReference type="FunFam" id="3.40.50.300:FF:000218">
    <property type="entry name" value="Multidrug ABC transporter ATP-binding protein"/>
    <property type="match status" value="1"/>
</dbReference>
<reference evidence="10" key="1">
    <citation type="submission" date="2020-08" db="EMBL/GenBank/DDBJ databases">
        <title>Genome public.</title>
        <authorList>
            <person name="Liu C."/>
            <person name="Sun Q."/>
        </authorList>
    </citation>
    <scope>NUCLEOTIDE SEQUENCE</scope>
    <source>
        <strain evidence="10">NSJ-42</strain>
    </source>
</reference>
<dbReference type="SUPFAM" id="SSF52540">
    <property type="entry name" value="P-loop containing nucleoside triphosphate hydrolases"/>
    <property type="match status" value="1"/>
</dbReference>
<dbReference type="PROSITE" id="PS00211">
    <property type="entry name" value="ABC_TRANSPORTER_1"/>
    <property type="match status" value="1"/>
</dbReference>
<proteinExistence type="predicted"/>
<keyword evidence="4 10" id="KW-0067">ATP-binding</keyword>
<keyword evidence="6 7" id="KW-0472">Membrane</keyword>
<dbReference type="GO" id="GO:0005886">
    <property type="term" value="C:plasma membrane"/>
    <property type="evidence" value="ECO:0007669"/>
    <property type="project" value="UniProtKB-SubCell"/>
</dbReference>
<keyword evidence="2 7" id="KW-0812">Transmembrane</keyword>
<dbReference type="RefSeq" id="WP_022211105.1">
    <property type="nucleotide sequence ID" value="NZ_JACOOQ010000005.1"/>
</dbReference>
<accession>A0A8I0A855</accession>
<evidence type="ECO:0000256" key="1">
    <source>
        <dbReference type="ARBA" id="ARBA00004651"/>
    </source>
</evidence>
<dbReference type="Pfam" id="PF00005">
    <property type="entry name" value="ABC_tran"/>
    <property type="match status" value="1"/>
</dbReference>
<feature type="domain" description="ABC transmembrane type-1" evidence="9">
    <location>
        <begin position="17"/>
        <end position="299"/>
    </location>
</feature>
<comment type="subcellular location">
    <subcellularLocation>
        <location evidence="1">Cell membrane</location>
        <topology evidence="1">Multi-pass membrane protein</topology>
    </subcellularLocation>
</comment>
<dbReference type="PROSITE" id="PS50893">
    <property type="entry name" value="ABC_TRANSPORTER_2"/>
    <property type="match status" value="1"/>
</dbReference>
<organism evidence="10 11">
    <name type="scientific">Clostridium lentum</name>
    <dbReference type="NCBI Taxonomy" id="2763037"/>
    <lineage>
        <taxon>Bacteria</taxon>
        <taxon>Bacillati</taxon>
        <taxon>Bacillota</taxon>
        <taxon>Clostridia</taxon>
        <taxon>Eubacteriales</taxon>
        <taxon>Clostridiaceae</taxon>
        <taxon>Clostridium</taxon>
    </lineage>
</organism>
<dbReference type="AlphaFoldDB" id="A0A8I0A855"/>
<feature type="domain" description="ABC transporter" evidence="8">
    <location>
        <begin position="330"/>
        <end position="563"/>
    </location>
</feature>
<feature type="transmembrane region" description="Helical" evidence="7">
    <location>
        <begin position="53"/>
        <end position="74"/>
    </location>
</feature>
<evidence type="ECO:0000259" key="8">
    <source>
        <dbReference type="PROSITE" id="PS50893"/>
    </source>
</evidence>
<evidence type="ECO:0000256" key="2">
    <source>
        <dbReference type="ARBA" id="ARBA00022692"/>
    </source>
</evidence>
<feature type="transmembrane region" description="Helical" evidence="7">
    <location>
        <begin position="135"/>
        <end position="152"/>
    </location>
</feature>
<comment type="caution">
    <text evidence="10">The sequence shown here is derived from an EMBL/GenBank/DDBJ whole genome shotgun (WGS) entry which is preliminary data.</text>
</comment>
<dbReference type="GO" id="GO:0005524">
    <property type="term" value="F:ATP binding"/>
    <property type="evidence" value="ECO:0007669"/>
    <property type="project" value="UniProtKB-KW"/>
</dbReference>
<dbReference type="Gene3D" id="1.20.1560.10">
    <property type="entry name" value="ABC transporter type 1, transmembrane domain"/>
    <property type="match status" value="1"/>
</dbReference>
<dbReference type="SMART" id="SM00382">
    <property type="entry name" value="AAA"/>
    <property type="match status" value="1"/>
</dbReference>
<dbReference type="CDD" id="cd18549">
    <property type="entry name" value="ABC_6TM_YwjA_like"/>
    <property type="match status" value="1"/>
</dbReference>
<dbReference type="EMBL" id="JACOOQ010000005">
    <property type="protein sequence ID" value="MBC5639676.1"/>
    <property type="molecule type" value="Genomic_DNA"/>
</dbReference>
<dbReference type="InterPro" id="IPR039421">
    <property type="entry name" value="Type_1_exporter"/>
</dbReference>
<keyword evidence="5 7" id="KW-1133">Transmembrane helix</keyword>
<evidence type="ECO:0000259" key="9">
    <source>
        <dbReference type="PROSITE" id="PS50929"/>
    </source>
</evidence>
<evidence type="ECO:0000313" key="11">
    <source>
        <dbReference type="Proteomes" id="UP000662088"/>
    </source>
</evidence>
<evidence type="ECO:0000256" key="3">
    <source>
        <dbReference type="ARBA" id="ARBA00022741"/>
    </source>
</evidence>
<gene>
    <name evidence="10" type="ORF">H8R92_04365</name>
</gene>
<dbReference type="InterPro" id="IPR003593">
    <property type="entry name" value="AAA+_ATPase"/>
</dbReference>
<dbReference type="InterPro" id="IPR027417">
    <property type="entry name" value="P-loop_NTPase"/>
</dbReference>
<keyword evidence="11" id="KW-1185">Reference proteome</keyword>
<dbReference type="Gene3D" id="3.40.50.300">
    <property type="entry name" value="P-loop containing nucleotide triphosphate hydrolases"/>
    <property type="match status" value="1"/>
</dbReference>
<name>A0A8I0A855_9CLOT</name>
<keyword evidence="3" id="KW-0547">Nucleotide-binding</keyword>
<evidence type="ECO:0000256" key="5">
    <source>
        <dbReference type="ARBA" id="ARBA00022989"/>
    </source>
</evidence>
<evidence type="ECO:0000256" key="4">
    <source>
        <dbReference type="ARBA" id="ARBA00022840"/>
    </source>
</evidence>
<dbReference type="GO" id="GO:0015421">
    <property type="term" value="F:ABC-type oligopeptide transporter activity"/>
    <property type="evidence" value="ECO:0007669"/>
    <property type="project" value="TreeGrafter"/>
</dbReference>
<dbReference type="PANTHER" id="PTHR43394">
    <property type="entry name" value="ATP-DEPENDENT PERMEASE MDL1, MITOCHONDRIAL"/>
    <property type="match status" value="1"/>
</dbReference>
<dbReference type="Proteomes" id="UP000662088">
    <property type="component" value="Unassembled WGS sequence"/>
</dbReference>
<dbReference type="PANTHER" id="PTHR43394:SF1">
    <property type="entry name" value="ATP-BINDING CASSETTE SUB-FAMILY B MEMBER 10, MITOCHONDRIAL"/>
    <property type="match status" value="1"/>
</dbReference>
<dbReference type="CDD" id="cd03251">
    <property type="entry name" value="ABCC_MsbA"/>
    <property type="match status" value="1"/>
</dbReference>
<dbReference type="InterPro" id="IPR017871">
    <property type="entry name" value="ABC_transporter-like_CS"/>
</dbReference>
<protein>
    <submittedName>
        <fullName evidence="10">ABC transporter ATP-binding protein</fullName>
    </submittedName>
</protein>
<dbReference type="InterPro" id="IPR011527">
    <property type="entry name" value="ABC1_TM_dom"/>
</dbReference>
<evidence type="ECO:0000256" key="7">
    <source>
        <dbReference type="SAM" id="Phobius"/>
    </source>
</evidence>
<dbReference type="SUPFAM" id="SSF90123">
    <property type="entry name" value="ABC transporter transmembrane region"/>
    <property type="match status" value="1"/>
</dbReference>
<dbReference type="GO" id="GO:0016887">
    <property type="term" value="F:ATP hydrolysis activity"/>
    <property type="evidence" value="ECO:0007669"/>
    <property type="project" value="InterPro"/>
</dbReference>
<dbReference type="PROSITE" id="PS50929">
    <property type="entry name" value="ABC_TM1F"/>
    <property type="match status" value="1"/>
</dbReference>
<dbReference type="InterPro" id="IPR036640">
    <property type="entry name" value="ABC1_TM_sf"/>
</dbReference>
<feature type="transmembrane region" description="Helical" evidence="7">
    <location>
        <begin position="12"/>
        <end position="33"/>
    </location>
</feature>